<proteinExistence type="predicted"/>
<comment type="subcellular location">
    <subcellularLocation>
        <location evidence="1">Nucleus</location>
    </subcellularLocation>
</comment>
<dbReference type="InterPro" id="IPR051219">
    <property type="entry name" value="Heterochromatin_chromo-domain"/>
</dbReference>
<dbReference type="GO" id="GO:0005634">
    <property type="term" value="C:nucleus"/>
    <property type="evidence" value="ECO:0007669"/>
    <property type="project" value="UniProtKB-SubCell"/>
</dbReference>
<evidence type="ECO:0000313" key="4">
    <source>
        <dbReference type="EMBL" id="EHS64673.1"/>
    </source>
</evidence>
<evidence type="ECO:0000256" key="2">
    <source>
        <dbReference type="ARBA" id="ARBA00023242"/>
    </source>
</evidence>
<dbReference type="Pfam" id="PF00385">
    <property type="entry name" value="Chromo"/>
    <property type="match status" value="1"/>
</dbReference>
<dbReference type="HOGENOM" id="CLU_000384_6_4_1"/>
<dbReference type="EMBL" id="DS178269">
    <property type="protein sequence ID" value="EHS64673.1"/>
    <property type="molecule type" value="Genomic_DNA"/>
</dbReference>
<dbReference type="InterPro" id="IPR056924">
    <property type="entry name" value="SH3_Tf2-1"/>
</dbReference>
<dbReference type="SMART" id="SM00298">
    <property type="entry name" value="CHROMO"/>
    <property type="match status" value="1"/>
</dbReference>
<keyword evidence="2" id="KW-0539">Nucleus</keyword>
<accession>H6QQ61</accession>
<protein>
    <recommendedName>
        <fullName evidence="3">Chromo domain-containing protein</fullName>
    </recommendedName>
</protein>
<evidence type="ECO:0000256" key="1">
    <source>
        <dbReference type="ARBA" id="ARBA00004123"/>
    </source>
</evidence>
<gene>
    <name evidence="4" type="ORF">PGTG_21023</name>
</gene>
<dbReference type="eggNOG" id="KOG0017">
    <property type="taxonomic scope" value="Eukaryota"/>
</dbReference>
<dbReference type="VEuPathDB" id="FungiDB:PGTG_21023"/>
<dbReference type="KEGG" id="pgr:PGTG_21023"/>
<feature type="domain" description="Chromo" evidence="3">
    <location>
        <begin position="153"/>
        <end position="212"/>
    </location>
</feature>
<dbReference type="InterPro" id="IPR000953">
    <property type="entry name" value="Chromo/chromo_shadow_dom"/>
</dbReference>
<keyword evidence="5" id="KW-1185">Reference proteome</keyword>
<dbReference type="InParanoid" id="H6QQ61"/>
<evidence type="ECO:0000259" key="3">
    <source>
        <dbReference type="PROSITE" id="PS50013"/>
    </source>
</evidence>
<dbReference type="InterPro" id="IPR016197">
    <property type="entry name" value="Chromo-like_dom_sf"/>
</dbReference>
<dbReference type="SUPFAM" id="SSF54160">
    <property type="entry name" value="Chromo domain-like"/>
    <property type="match status" value="1"/>
</dbReference>
<dbReference type="CDD" id="cd00024">
    <property type="entry name" value="CD_CSD"/>
    <property type="match status" value="1"/>
</dbReference>
<dbReference type="Proteomes" id="UP000008783">
    <property type="component" value="Unassembled WGS sequence"/>
</dbReference>
<sequence length="218" mass="25023">MEYVLEGRLAYHNGGIPSNEQCLPAVEEQLKQINAVQSELKLCLEAAQQSMKAQFNKGVKETPNWNIGEEVWLNSRNILTTRPIPKLDHQWLGPFQISKKISQSAYKLNLPLFMQGVHPVFHVSVLPKNNSDTIAGRRHPSPELVQVNNEEEREVEGVMVCRKRGKKVEYLVSWKGFIPEENLWELVDNLKHCQELVAKFNTKFPDAASRHKGSRRMK</sequence>
<dbReference type="GO" id="GO:0006338">
    <property type="term" value="P:chromatin remodeling"/>
    <property type="evidence" value="ECO:0007669"/>
    <property type="project" value="UniProtKB-ARBA"/>
</dbReference>
<name>H6QQ61_PUCGT</name>
<dbReference type="RefSeq" id="XP_003890379.1">
    <property type="nucleotide sequence ID" value="XM_003890330.1"/>
</dbReference>
<dbReference type="PROSITE" id="PS50013">
    <property type="entry name" value="CHROMO_2"/>
    <property type="match status" value="1"/>
</dbReference>
<evidence type="ECO:0000313" key="5">
    <source>
        <dbReference type="Proteomes" id="UP000008783"/>
    </source>
</evidence>
<dbReference type="OrthoDB" id="2507021at2759"/>
<dbReference type="GeneID" id="13542777"/>
<organism evidence="4 5">
    <name type="scientific">Puccinia graminis f. sp. tritici (strain CRL 75-36-700-3 / race SCCL)</name>
    <name type="common">Black stem rust fungus</name>
    <dbReference type="NCBI Taxonomy" id="418459"/>
    <lineage>
        <taxon>Eukaryota</taxon>
        <taxon>Fungi</taxon>
        <taxon>Dikarya</taxon>
        <taxon>Basidiomycota</taxon>
        <taxon>Pucciniomycotina</taxon>
        <taxon>Pucciniomycetes</taxon>
        <taxon>Pucciniales</taxon>
        <taxon>Pucciniaceae</taxon>
        <taxon>Puccinia</taxon>
    </lineage>
</organism>
<reference evidence="5" key="1">
    <citation type="journal article" date="2011" name="Proc. Natl. Acad. Sci. U.S.A.">
        <title>Obligate biotrophy features unraveled by the genomic analysis of rust fungi.</title>
        <authorList>
            <person name="Duplessis S."/>
            <person name="Cuomo C.A."/>
            <person name="Lin Y.-C."/>
            <person name="Aerts A."/>
            <person name="Tisserant E."/>
            <person name="Veneault-Fourrey C."/>
            <person name="Joly D.L."/>
            <person name="Hacquard S."/>
            <person name="Amselem J."/>
            <person name="Cantarel B.L."/>
            <person name="Chiu R."/>
            <person name="Coutinho P.M."/>
            <person name="Feau N."/>
            <person name="Field M."/>
            <person name="Frey P."/>
            <person name="Gelhaye E."/>
            <person name="Goldberg J."/>
            <person name="Grabherr M.G."/>
            <person name="Kodira C.D."/>
            <person name="Kohler A."/>
            <person name="Kuees U."/>
            <person name="Lindquist E.A."/>
            <person name="Lucas S.M."/>
            <person name="Mago R."/>
            <person name="Mauceli E."/>
            <person name="Morin E."/>
            <person name="Murat C."/>
            <person name="Pangilinan J.L."/>
            <person name="Park R."/>
            <person name="Pearson M."/>
            <person name="Quesneville H."/>
            <person name="Rouhier N."/>
            <person name="Sakthikumar S."/>
            <person name="Salamov A.A."/>
            <person name="Schmutz J."/>
            <person name="Selles B."/>
            <person name="Shapiro H."/>
            <person name="Tanguay P."/>
            <person name="Tuskan G.A."/>
            <person name="Henrissat B."/>
            <person name="Van de Peer Y."/>
            <person name="Rouze P."/>
            <person name="Ellis J.G."/>
            <person name="Dodds P.N."/>
            <person name="Schein J.E."/>
            <person name="Zhong S."/>
            <person name="Hamelin R.C."/>
            <person name="Grigoriev I.V."/>
            <person name="Szabo L.J."/>
            <person name="Martin F."/>
        </authorList>
    </citation>
    <scope>NUCLEOTIDE SEQUENCE [LARGE SCALE GENOMIC DNA]</scope>
    <source>
        <strain evidence="5">CRL 75-36-700-3 / race SCCL</strain>
    </source>
</reference>
<dbReference type="AlphaFoldDB" id="H6QQ61"/>
<dbReference type="InterPro" id="IPR023780">
    <property type="entry name" value="Chromo_domain"/>
</dbReference>
<dbReference type="Pfam" id="PF24626">
    <property type="entry name" value="SH3_Tf2-1"/>
    <property type="match status" value="1"/>
</dbReference>
<dbReference type="PANTHER" id="PTHR22812">
    <property type="entry name" value="CHROMOBOX PROTEIN"/>
    <property type="match status" value="1"/>
</dbReference>
<dbReference type="Gene3D" id="2.40.50.40">
    <property type="match status" value="1"/>
</dbReference>